<evidence type="ECO:0000313" key="1">
    <source>
        <dbReference type="EMBL" id="KAH3785258.1"/>
    </source>
</evidence>
<name>A0A9D4ET99_DREPO</name>
<organism evidence="1 2">
    <name type="scientific">Dreissena polymorpha</name>
    <name type="common">Zebra mussel</name>
    <name type="synonym">Mytilus polymorpha</name>
    <dbReference type="NCBI Taxonomy" id="45954"/>
    <lineage>
        <taxon>Eukaryota</taxon>
        <taxon>Metazoa</taxon>
        <taxon>Spiralia</taxon>
        <taxon>Lophotrochozoa</taxon>
        <taxon>Mollusca</taxon>
        <taxon>Bivalvia</taxon>
        <taxon>Autobranchia</taxon>
        <taxon>Heteroconchia</taxon>
        <taxon>Euheterodonta</taxon>
        <taxon>Imparidentia</taxon>
        <taxon>Neoheterodontei</taxon>
        <taxon>Myida</taxon>
        <taxon>Dreissenoidea</taxon>
        <taxon>Dreissenidae</taxon>
        <taxon>Dreissena</taxon>
    </lineage>
</organism>
<dbReference type="Proteomes" id="UP000828390">
    <property type="component" value="Unassembled WGS sequence"/>
</dbReference>
<reference evidence="1" key="2">
    <citation type="submission" date="2020-11" db="EMBL/GenBank/DDBJ databases">
        <authorList>
            <person name="McCartney M.A."/>
            <person name="Auch B."/>
            <person name="Kono T."/>
            <person name="Mallez S."/>
            <person name="Becker A."/>
            <person name="Gohl D.M."/>
            <person name="Silverstein K.A.T."/>
            <person name="Koren S."/>
            <person name="Bechman K.B."/>
            <person name="Herman A."/>
            <person name="Abrahante J.E."/>
            <person name="Garbe J."/>
        </authorList>
    </citation>
    <scope>NUCLEOTIDE SEQUENCE</scope>
    <source>
        <strain evidence="1">Duluth1</strain>
        <tissue evidence="1">Whole animal</tissue>
    </source>
</reference>
<gene>
    <name evidence="1" type="ORF">DPMN_163343</name>
</gene>
<keyword evidence="2" id="KW-1185">Reference proteome</keyword>
<comment type="caution">
    <text evidence="1">The sequence shown here is derived from an EMBL/GenBank/DDBJ whole genome shotgun (WGS) entry which is preliminary data.</text>
</comment>
<evidence type="ECO:0000313" key="2">
    <source>
        <dbReference type="Proteomes" id="UP000828390"/>
    </source>
</evidence>
<reference evidence="1" key="1">
    <citation type="journal article" date="2019" name="bioRxiv">
        <title>The Genome of the Zebra Mussel, Dreissena polymorpha: A Resource for Invasive Species Research.</title>
        <authorList>
            <person name="McCartney M.A."/>
            <person name="Auch B."/>
            <person name="Kono T."/>
            <person name="Mallez S."/>
            <person name="Zhang Y."/>
            <person name="Obille A."/>
            <person name="Becker A."/>
            <person name="Abrahante J.E."/>
            <person name="Garbe J."/>
            <person name="Badalamenti J.P."/>
            <person name="Herman A."/>
            <person name="Mangelson H."/>
            <person name="Liachko I."/>
            <person name="Sullivan S."/>
            <person name="Sone E.D."/>
            <person name="Koren S."/>
            <person name="Silverstein K.A.T."/>
            <person name="Beckman K.B."/>
            <person name="Gohl D.M."/>
        </authorList>
    </citation>
    <scope>NUCLEOTIDE SEQUENCE</scope>
    <source>
        <strain evidence="1">Duluth1</strain>
        <tissue evidence="1">Whole animal</tissue>
    </source>
</reference>
<accession>A0A9D4ET99</accession>
<dbReference type="EMBL" id="JAIWYP010000008">
    <property type="protein sequence ID" value="KAH3785258.1"/>
    <property type="molecule type" value="Genomic_DNA"/>
</dbReference>
<protein>
    <submittedName>
        <fullName evidence="1">Uncharacterized protein</fullName>
    </submittedName>
</protein>
<proteinExistence type="predicted"/>
<sequence length="81" mass="8982">MRVVYVRAIDFRMDQMIHALTRTNAFITYTTLAVTEDGASTQLVITYASVWKAGNKTAIVVRIMLRTIQGACLGTRATSVK</sequence>
<dbReference type="AlphaFoldDB" id="A0A9D4ET99"/>